<accession>A0A6M3IJJ1</accession>
<sequence length="55" mass="6177">MAKKKITGNTEIKPEPVEEINKSGWVKVTQEQLIKLQVEGKVVGYRPATKEALLK</sequence>
<evidence type="ECO:0000313" key="1">
    <source>
        <dbReference type="EMBL" id="QJA57505.1"/>
    </source>
</evidence>
<gene>
    <name evidence="1" type="ORF">MM415B01629_0007</name>
</gene>
<dbReference type="EMBL" id="MT141277">
    <property type="protein sequence ID" value="QJA57505.1"/>
    <property type="molecule type" value="Genomic_DNA"/>
</dbReference>
<dbReference type="AlphaFoldDB" id="A0A6M3IJJ1"/>
<protein>
    <submittedName>
        <fullName evidence="1">Uncharacterized protein</fullName>
    </submittedName>
</protein>
<organism evidence="1">
    <name type="scientific">viral metagenome</name>
    <dbReference type="NCBI Taxonomy" id="1070528"/>
    <lineage>
        <taxon>unclassified sequences</taxon>
        <taxon>metagenomes</taxon>
        <taxon>organismal metagenomes</taxon>
    </lineage>
</organism>
<name>A0A6M3IJJ1_9ZZZZ</name>
<reference evidence="1" key="1">
    <citation type="submission" date="2020-03" db="EMBL/GenBank/DDBJ databases">
        <title>The deep terrestrial virosphere.</title>
        <authorList>
            <person name="Holmfeldt K."/>
            <person name="Nilsson E."/>
            <person name="Simone D."/>
            <person name="Lopez-Fernandez M."/>
            <person name="Wu X."/>
            <person name="de Brujin I."/>
            <person name="Lundin D."/>
            <person name="Andersson A."/>
            <person name="Bertilsson S."/>
            <person name="Dopson M."/>
        </authorList>
    </citation>
    <scope>NUCLEOTIDE SEQUENCE</scope>
    <source>
        <strain evidence="1">MM415B01629</strain>
    </source>
</reference>
<proteinExistence type="predicted"/>